<gene>
    <name evidence="2" type="ORF">JJB09_04365</name>
</gene>
<feature type="domain" description="Zinc finger CGNR" evidence="1">
    <location>
        <begin position="140"/>
        <end position="180"/>
    </location>
</feature>
<dbReference type="InterPro" id="IPR010852">
    <property type="entry name" value="ABATE"/>
</dbReference>
<proteinExistence type="predicted"/>
<comment type="caution">
    <text evidence="2">The sequence shown here is derived from an EMBL/GenBank/DDBJ whole genome shotgun (WGS) entry which is preliminary data.</text>
</comment>
<keyword evidence="3" id="KW-1185">Reference proteome</keyword>
<dbReference type="RefSeq" id="WP_201653646.1">
    <property type="nucleotide sequence ID" value="NZ_JAEQNC010000002.1"/>
</dbReference>
<dbReference type="EMBL" id="JAEQNC010000002">
    <property type="protein sequence ID" value="MBL0371255.1"/>
    <property type="molecule type" value="Genomic_DNA"/>
</dbReference>
<dbReference type="SUPFAM" id="SSF160904">
    <property type="entry name" value="Jann2411-like"/>
    <property type="match status" value="1"/>
</dbReference>
<dbReference type="AlphaFoldDB" id="A0A937CJM3"/>
<evidence type="ECO:0000313" key="3">
    <source>
        <dbReference type="Proteomes" id="UP000633219"/>
    </source>
</evidence>
<name>A0A937CJM3_9HYPH</name>
<dbReference type="PANTHER" id="PTHR35525:SF3">
    <property type="entry name" value="BLL6575 PROTEIN"/>
    <property type="match status" value="1"/>
</dbReference>
<evidence type="ECO:0000313" key="2">
    <source>
        <dbReference type="EMBL" id="MBL0371255.1"/>
    </source>
</evidence>
<evidence type="ECO:0000259" key="1">
    <source>
        <dbReference type="Pfam" id="PF11706"/>
    </source>
</evidence>
<dbReference type="InterPro" id="IPR021005">
    <property type="entry name" value="Znf_CGNR"/>
</dbReference>
<dbReference type="Proteomes" id="UP000633219">
    <property type="component" value="Unassembled WGS sequence"/>
</dbReference>
<dbReference type="Gene3D" id="1.10.3300.10">
    <property type="entry name" value="Jann2411-like domain"/>
    <property type="match status" value="1"/>
</dbReference>
<dbReference type="PANTHER" id="PTHR35525">
    <property type="entry name" value="BLL6575 PROTEIN"/>
    <property type="match status" value="1"/>
</dbReference>
<dbReference type="Pfam" id="PF11706">
    <property type="entry name" value="zf-CGNR"/>
    <property type="match status" value="1"/>
</dbReference>
<protein>
    <submittedName>
        <fullName evidence="2">CGNR zinc finger domain-containing protein</fullName>
    </submittedName>
</protein>
<organism evidence="2 3">
    <name type="scientific">Rhizobium setariae</name>
    <dbReference type="NCBI Taxonomy" id="2801340"/>
    <lineage>
        <taxon>Bacteria</taxon>
        <taxon>Pseudomonadati</taxon>
        <taxon>Pseudomonadota</taxon>
        <taxon>Alphaproteobacteria</taxon>
        <taxon>Hyphomicrobiales</taxon>
        <taxon>Rhizobiaceae</taxon>
        <taxon>Rhizobium/Agrobacterium group</taxon>
        <taxon>Rhizobium</taxon>
    </lineage>
</organism>
<dbReference type="InterPro" id="IPR023286">
    <property type="entry name" value="ABATE_dom_sf"/>
</dbReference>
<dbReference type="Pfam" id="PF07336">
    <property type="entry name" value="ABATE"/>
    <property type="match status" value="1"/>
</dbReference>
<accession>A0A937CJM3</accession>
<sequence>MSFIWTPHRFAGGALALDVANSVILRFDPERRIDRFAVPSQLRDFADAAGHLSAERSAFPALAPVASEGASHFLRLREATDAFFRHRVGEGRDDPSMLAELLETIASTIRRHGYVTSPLPVDLATAHSALKLVSQPEPDRMKVCPNCGWLFLDKSRNRSRNWCDMAVCGNRAKARLHYSKKRKEGAS</sequence>
<reference evidence="2" key="1">
    <citation type="submission" date="2021-01" db="EMBL/GenBank/DDBJ databases">
        <title>Rhizobium sp. strain KVB221 16S ribosomal RNA gene Genome sequencing and assembly.</title>
        <authorList>
            <person name="Kang M."/>
        </authorList>
    </citation>
    <scope>NUCLEOTIDE SEQUENCE</scope>
    <source>
        <strain evidence="2">KVB221</strain>
    </source>
</reference>